<dbReference type="FunFam" id="3.40.30.10:FF:000172">
    <property type="entry name" value="Glutathione S-transferase GstA"/>
    <property type="match status" value="1"/>
</dbReference>
<dbReference type="Pfam" id="PF00043">
    <property type="entry name" value="GST_C"/>
    <property type="match status" value="1"/>
</dbReference>
<dbReference type="PROSITE" id="PS50405">
    <property type="entry name" value="GST_CTER"/>
    <property type="match status" value="1"/>
</dbReference>
<protein>
    <submittedName>
        <fullName evidence="9">DNA binding</fullName>
    </submittedName>
</protein>
<evidence type="ECO:0000256" key="1">
    <source>
        <dbReference type="ARBA" id="ARBA00022833"/>
    </source>
</evidence>
<dbReference type="EMBL" id="JYNV01000288">
    <property type="protein sequence ID" value="KZM20012.1"/>
    <property type="molecule type" value="Genomic_DNA"/>
</dbReference>
<gene>
    <name evidence="9" type="ORF">ST47_g8845</name>
</gene>
<evidence type="ECO:0000256" key="2">
    <source>
        <dbReference type="ARBA" id="ARBA00023015"/>
    </source>
</evidence>
<organism evidence="9 10">
    <name type="scientific">Didymella rabiei</name>
    <name type="common">Chickpea ascochyta blight fungus</name>
    <name type="synonym">Mycosphaerella rabiei</name>
    <dbReference type="NCBI Taxonomy" id="5454"/>
    <lineage>
        <taxon>Eukaryota</taxon>
        <taxon>Fungi</taxon>
        <taxon>Dikarya</taxon>
        <taxon>Ascomycota</taxon>
        <taxon>Pezizomycotina</taxon>
        <taxon>Dothideomycetes</taxon>
        <taxon>Pleosporomycetidae</taxon>
        <taxon>Pleosporales</taxon>
        <taxon>Pleosporineae</taxon>
        <taxon>Didymellaceae</taxon>
        <taxon>Ascochyta</taxon>
    </lineage>
</organism>
<dbReference type="Pfam" id="PF04082">
    <property type="entry name" value="Fungal_trans"/>
    <property type="match status" value="1"/>
</dbReference>
<dbReference type="GO" id="GO:0006351">
    <property type="term" value="P:DNA-templated transcription"/>
    <property type="evidence" value="ECO:0007669"/>
    <property type="project" value="InterPro"/>
</dbReference>
<reference evidence="9 10" key="1">
    <citation type="journal article" date="2016" name="Sci. Rep.">
        <title>Draft genome sequencing and secretome analysis of fungal phytopathogen Ascochyta rabiei provides insight into the necrotrophic effector repertoire.</title>
        <authorList>
            <person name="Verma S."/>
            <person name="Gazara R.K."/>
            <person name="Nizam S."/>
            <person name="Parween S."/>
            <person name="Chattopadhyay D."/>
            <person name="Verma P.K."/>
        </authorList>
    </citation>
    <scope>NUCLEOTIDE SEQUENCE [LARGE SCALE GENOMIC DNA]</scope>
    <source>
        <strain evidence="9 10">ArDII</strain>
    </source>
</reference>
<feature type="compositionally biased region" description="Polar residues" evidence="6">
    <location>
        <begin position="468"/>
        <end position="485"/>
    </location>
</feature>
<dbReference type="CDD" id="cd12148">
    <property type="entry name" value="fungal_TF_MHR"/>
    <property type="match status" value="1"/>
</dbReference>
<dbReference type="InterPro" id="IPR010987">
    <property type="entry name" value="Glutathione-S-Trfase_C-like"/>
</dbReference>
<keyword evidence="5" id="KW-0539">Nucleus</keyword>
<dbReference type="SMART" id="SM00906">
    <property type="entry name" value="Fungal_trans"/>
    <property type="match status" value="1"/>
</dbReference>
<dbReference type="PANTHER" id="PTHR47663:SF1">
    <property type="entry name" value="XYLANOLYTIC TRANSCRIPTIONAL ACTIVATOR XLNR-RELATED"/>
    <property type="match status" value="1"/>
</dbReference>
<dbReference type="CDD" id="cd10291">
    <property type="entry name" value="GST_C_YfcG_like"/>
    <property type="match status" value="1"/>
</dbReference>
<keyword evidence="3" id="KW-0238">DNA-binding</keyword>
<dbReference type="AlphaFoldDB" id="A0A162YFN1"/>
<feature type="compositionally biased region" description="Basic and acidic residues" evidence="6">
    <location>
        <begin position="692"/>
        <end position="704"/>
    </location>
</feature>
<feature type="domain" description="GST N-terminal" evidence="7">
    <location>
        <begin position="5"/>
        <end position="91"/>
    </location>
</feature>
<feature type="region of interest" description="Disordered" evidence="6">
    <location>
        <begin position="692"/>
        <end position="713"/>
    </location>
</feature>
<dbReference type="Gene3D" id="3.40.30.10">
    <property type="entry name" value="Glutaredoxin"/>
    <property type="match status" value="1"/>
</dbReference>
<evidence type="ECO:0000256" key="4">
    <source>
        <dbReference type="ARBA" id="ARBA00023163"/>
    </source>
</evidence>
<dbReference type="InterPro" id="IPR004045">
    <property type="entry name" value="Glutathione_S-Trfase_N"/>
</dbReference>
<dbReference type="InterPro" id="IPR036282">
    <property type="entry name" value="Glutathione-S-Trfase_C_sf"/>
</dbReference>
<comment type="caution">
    <text evidence="9">The sequence shown here is derived from an EMBL/GenBank/DDBJ whole genome shotgun (WGS) entry which is preliminary data.</text>
</comment>
<evidence type="ECO:0000313" key="9">
    <source>
        <dbReference type="EMBL" id="KZM20012.1"/>
    </source>
</evidence>
<evidence type="ECO:0000259" key="7">
    <source>
        <dbReference type="PROSITE" id="PS50404"/>
    </source>
</evidence>
<keyword evidence="10" id="KW-1185">Reference proteome</keyword>
<dbReference type="SUPFAM" id="SSF47616">
    <property type="entry name" value="GST C-terminal domain-like"/>
    <property type="match status" value="1"/>
</dbReference>
<dbReference type="Proteomes" id="UP000076837">
    <property type="component" value="Unassembled WGS sequence"/>
</dbReference>
<dbReference type="InterPro" id="IPR007219">
    <property type="entry name" value="XnlR_reg_dom"/>
</dbReference>
<dbReference type="SFLD" id="SFLDS00019">
    <property type="entry name" value="Glutathione_Transferase_(cytos"/>
    <property type="match status" value="1"/>
</dbReference>
<dbReference type="PROSITE" id="PS50404">
    <property type="entry name" value="GST_NTER"/>
    <property type="match status" value="1"/>
</dbReference>
<keyword evidence="2" id="KW-0805">Transcription regulation</keyword>
<dbReference type="InterPro" id="IPR036249">
    <property type="entry name" value="Thioredoxin-like_sf"/>
</dbReference>
<dbReference type="InterPro" id="IPR051439">
    <property type="entry name" value="XlnR/Xlr1"/>
</dbReference>
<keyword evidence="4" id="KW-0804">Transcription</keyword>
<proteinExistence type="predicted"/>
<dbReference type="CDD" id="cd03048">
    <property type="entry name" value="GST_N_Ure2p_like"/>
    <property type="match status" value="1"/>
</dbReference>
<dbReference type="SFLD" id="SFLDG00358">
    <property type="entry name" value="Main_(cytGST)"/>
    <property type="match status" value="1"/>
</dbReference>
<evidence type="ECO:0000256" key="3">
    <source>
        <dbReference type="ARBA" id="ARBA00023125"/>
    </source>
</evidence>
<dbReference type="STRING" id="5454.A0A162YFN1"/>
<dbReference type="GO" id="GO:0008270">
    <property type="term" value="F:zinc ion binding"/>
    <property type="evidence" value="ECO:0007669"/>
    <property type="project" value="InterPro"/>
</dbReference>
<name>A0A162YFN1_DIDRA</name>
<feature type="region of interest" description="Disordered" evidence="6">
    <location>
        <begin position="332"/>
        <end position="355"/>
    </location>
</feature>
<dbReference type="SUPFAM" id="SSF52833">
    <property type="entry name" value="Thioredoxin-like"/>
    <property type="match status" value="1"/>
</dbReference>
<feature type="compositionally biased region" description="Polar residues" evidence="6">
    <location>
        <begin position="342"/>
        <end position="354"/>
    </location>
</feature>
<evidence type="ECO:0000256" key="5">
    <source>
        <dbReference type="ARBA" id="ARBA00023242"/>
    </source>
</evidence>
<evidence type="ECO:0000256" key="6">
    <source>
        <dbReference type="SAM" id="MobiDB-lite"/>
    </source>
</evidence>
<feature type="region of interest" description="Disordered" evidence="6">
    <location>
        <begin position="464"/>
        <end position="485"/>
    </location>
</feature>
<dbReference type="Gene3D" id="1.20.1050.10">
    <property type="match status" value="1"/>
</dbReference>
<dbReference type="InterPro" id="IPR004046">
    <property type="entry name" value="GST_C"/>
</dbReference>
<sequence>MSSQGSDIVLYTTQTPNGIKISITLEELGLPYKVEKIDISKNTQKEDWFLAINPNGRIPALTDKFTDGQTINLFESGSIMQYLVERYDTEYKISYPKGSREWYEMNNWLFFQNAGLGPMQGQANHFNRYAPEHIEYGVNRYTNETRRLYSVLDKHLASDKRPYLTGEKCTIADIAHWGWVAAAGWAGVEIENYPNLKAWEERMAERSGVEKGRHVPDPHKIKELLKDKAKMEQHAADARKWVQAGMKADAEKSGKFMVMYLLLHNNGNVWVARHQAPGAYAYAISLPPKAGPRTAESWTGQQIGGCEMRKPHHDLLACHRQEGVIQTLHIQKQREAEAAASRSPQTPNELQAASNGLFESRSVVTEIEDEGWSQSEPTPVAQHFVSAGKNSLHNPPPGDWQSFNPGAPFNPPVTHMMIDPLLLGSMHAEMPRNEELMYAMNGMAPIPADYAHVGYPIPFQAARPSSPPQSYGSADTGSPQSGVSVNSSQAGAVTCRYPVLKPLFPHLGAIMSISTACDLLEYYFQSSSSVFMEPVSPYILGTVFRKRSFLRQHKPRKCSPALLASMLWVSAQTSEASYLTSSPSARAIICQKLWKLTVDLLKPLVHSPSSHGFAPGRSGVTSAVHNSFNVERTIGRYDGRMDGAMPPTSNLDDVATYLNLGVVTSASEYKAASLRWWNAAWSLARELKLGREMPPDPAKERNGHTNDNGDVDVGTPAAAIIEEMKEERRRLWWLLYMVDRHLGLCYNRPLAMLDNECEDLFQPVADTIWQAGEFYTGHPGPRRKGLNFQCTSHDVFGFFLPLMTILGDIVDLNAQKNHPRFGQRTSWELHEAEITRQLESYAYSIEDFKAQHGCGQNDDINQNSTPDPVRMEWIHQTRKIAAYATHIMHVLHILLHGKWDPVALLEDDNMWICSPSFLAATSNAISAAHAVEEILDLDPDLSFMPYLFGMYLLQGSLILLLLADKLSTETNDGVIRACEIIVRAHEAAVVTLNTEYQRNFRKVMISTLAQIKGHGHAREMTPAKRREVLSLYRWTSLGNGLAI</sequence>
<evidence type="ECO:0000259" key="8">
    <source>
        <dbReference type="PROSITE" id="PS50405"/>
    </source>
</evidence>
<dbReference type="Pfam" id="PF13409">
    <property type="entry name" value="GST_N_2"/>
    <property type="match status" value="1"/>
</dbReference>
<keyword evidence="1" id="KW-0862">Zinc</keyword>
<accession>A0A162YFN1</accession>
<feature type="domain" description="GST C-terminal" evidence="8">
    <location>
        <begin position="98"/>
        <end position="224"/>
    </location>
</feature>
<dbReference type="SFLD" id="SFLDG01151">
    <property type="entry name" value="Main.2:_Nu-like"/>
    <property type="match status" value="1"/>
</dbReference>
<dbReference type="InterPro" id="IPR040079">
    <property type="entry name" value="Glutathione_S-Trfase"/>
</dbReference>
<evidence type="ECO:0000313" key="10">
    <source>
        <dbReference type="Proteomes" id="UP000076837"/>
    </source>
</evidence>
<dbReference type="PANTHER" id="PTHR47663">
    <property type="entry name" value="XYLANOLYTIC TRANSCRIPTIONAL ACTIVATOR XLNR-RELATED"/>
    <property type="match status" value="1"/>
</dbReference>
<dbReference type="GO" id="GO:0003677">
    <property type="term" value="F:DNA binding"/>
    <property type="evidence" value="ECO:0007669"/>
    <property type="project" value="UniProtKB-KW"/>
</dbReference>